<evidence type="ECO:0000313" key="2">
    <source>
        <dbReference type="EMBL" id="KAJ4436736.1"/>
    </source>
</evidence>
<gene>
    <name evidence="2" type="ORF">ANN_16868</name>
</gene>
<proteinExistence type="predicted"/>
<comment type="caution">
    <text evidence="2">The sequence shown here is derived from an EMBL/GenBank/DDBJ whole genome shotgun (WGS) entry which is preliminary data.</text>
</comment>
<accession>A0ABQ8SRB6</accession>
<feature type="domain" description="Mos1 transposase HTH" evidence="1">
    <location>
        <begin position="11"/>
        <end position="45"/>
    </location>
</feature>
<dbReference type="Proteomes" id="UP001148838">
    <property type="component" value="Unassembled WGS sequence"/>
</dbReference>
<organism evidence="2 3">
    <name type="scientific">Periplaneta americana</name>
    <name type="common">American cockroach</name>
    <name type="synonym">Blatta americana</name>
    <dbReference type="NCBI Taxonomy" id="6978"/>
    <lineage>
        <taxon>Eukaryota</taxon>
        <taxon>Metazoa</taxon>
        <taxon>Ecdysozoa</taxon>
        <taxon>Arthropoda</taxon>
        <taxon>Hexapoda</taxon>
        <taxon>Insecta</taxon>
        <taxon>Pterygota</taxon>
        <taxon>Neoptera</taxon>
        <taxon>Polyneoptera</taxon>
        <taxon>Dictyoptera</taxon>
        <taxon>Blattodea</taxon>
        <taxon>Blattoidea</taxon>
        <taxon>Blattidae</taxon>
        <taxon>Blattinae</taxon>
        <taxon>Periplaneta</taxon>
    </lineage>
</organism>
<sequence>MLLSSTCDEQRSVVRFLWAKEHNRSESHRDMCDVYGEDCMNRSNISRVQVSQRYRTTAHLNAIDLARIEPASLGIEGQRYTDSPTRSTSKNVGTWTHFATALPPSSHSDARQPSLD</sequence>
<name>A0ABQ8SRB6_PERAM</name>
<evidence type="ECO:0000259" key="1">
    <source>
        <dbReference type="Pfam" id="PF17906"/>
    </source>
</evidence>
<keyword evidence="3" id="KW-1185">Reference proteome</keyword>
<dbReference type="Pfam" id="PF17906">
    <property type="entry name" value="HTH_48"/>
    <property type="match status" value="1"/>
</dbReference>
<protein>
    <recommendedName>
        <fullName evidence="1">Mos1 transposase HTH domain-containing protein</fullName>
    </recommendedName>
</protein>
<evidence type="ECO:0000313" key="3">
    <source>
        <dbReference type="Proteomes" id="UP001148838"/>
    </source>
</evidence>
<dbReference type="InterPro" id="IPR041426">
    <property type="entry name" value="Mos1_HTH"/>
</dbReference>
<dbReference type="EMBL" id="JAJSOF020000021">
    <property type="protein sequence ID" value="KAJ4436736.1"/>
    <property type="molecule type" value="Genomic_DNA"/>
</dbReference>
<reference evidence="2 3" key="1">
    <citation type="journal article" date="2022" name="Allergy">
        <title>Genome assembly and annotation of Periplaneta americana reveal a comprehensive cockroach allergen profile.</title>
        <authorList>
            <person name="Wang L."/>
            <person name="Xiong Q."/>
            <person name="Saelim N."/>
            <person name="Wang L."/>
            <person name="Nong W."/>
            <person name="Wan A.T."/>
            <person name="Shi M."/>
            <person name="Liu X."/>
            <person name="Cao Q."/>
            <person name="Hui J.H.L."/>
            <person name="Sookrung N."/>
            <person name="Leung T.F."/>
            <person name="Tungtrongchitr A."/>
            <person name="Tsui S.K.W."/>
        </authorList>
    </citation>
    <scope>NUCLEOTIDE SEQUENCE [LARGE SCALE GENOMIC DNA]</scope>
    <source>
        <strain evidence="2">PWHHKU_190912</strain>
    </source>
</reference>